<dbReference type="EMBL" id="SLYC01000027">
    <property type="protein sequence ID" value="TCQ01509.1"/>
    <property type="molecule type" value="Genomic_DNA"/>
</dbReference>
<dbReference type="Proteomes" id="UP000295504">
    <property type="component" value="Unassembled WGS sequence"/>
</dbReference>
<evidence type="ECO:0000313" key="1">
    <source>
        <dbReference type="EMBL" id="TCQ01509.1"/>
    </source>
</evidence>
<organism evidence="1 2">
    <name type="scientific">Serpentinicella alkaliphila</name>
    <dbReference type="NCBI Taxonomy" id="1734049"/>
    <lineage>
        <taxon>Bacteria</taxon>
        <taxon>Bacillati</taxon>
        <taxon>Bacillota</taxon>
        <taxon>Clostridia</taxon>
        <taxon>Peptostreptococcales</taxon>
        <taxon>Natronincolaceae</taxon>
        <taxon>Serpentinicella</taxon>
    </lineage>
</organism>
<accession>A0A4R2TV45</accession>
<gene>
    <name evidence="1" type="ORF">EDD79_102729</name>
</gene>
<protein>
    <recommendedName>
        <fullName evidence="3">PsbP protein</fullName>
    </recommendedName>
</protein>
<sequence>MEGVWIIKKAFFIIFVFIIFSNVLGCRYAEETNSNNKKYMAANGWSILYPSTWDRVEDSFIQETSTGQIIQFSSERKELLDLFDWIDNDIEIKLSSKEASNSLFEPVRVDKLNDITIYEYTVQSDKDGITRLLKTTIFYDGNMMYEFYGALPDIEGEIYEAIINSFKLEQ</sequence>
<keyword evidence="2" id="KW-1185">Reference proteome</keyword>
<evidence type="ECO:0000313" key="2">
    <source>
        <dbReference type="Proteomes" id="UP000295504"/>
    </source>
</evidence>
<name>A0A4R2TV45_9FIRM</name>
<evidence type="ECO:0008006" key="3">
    <source>
        <dbReference type="Google" id="ProtNLM"/>
    </source>
</evidence>
<comment type="caution">
    <text evidence="1">The sequence shown here is derived from an EMBL/GenBank/DDBJ whole genome shotgun (WGS) entry which is preliminary data.</text>
</comment>
<reference evidence="1 2" key="1">
    <citation type="submission" date="2019-03" db="EMBL/GenBank/DDBJ databases">
        <title>Genomic Encyclopedia of Type Strains, Phase IV (KMG-IV): sequencing the most valuable type-strain genomes for metagenomic binning, comparative biology and taxonomic classification.</title>
        <authorList>
            <person name="Goeker M."/>
        </authorList>
    </citation>
    <scope>NUCLEOTIDE SEQUENCE [LARGE SCALE GENOMIC DNA]</scope>
    <source>
        <strain evidence="1 2">DSM 100013</strain>
    </source>
</reference>
<dbReference type="AlphaFoldDB" id="A0A4R2TV45"/>
<proteinExistence type="predicted"/>